<dbReference type="Gene3D" id="1.10.3580.10">
    <property type="entry name" value="ATP12 ATPase"/>
    <property type="match status" value="1"/>
</dbReference>
<evidence type="ECO:0000313" key="4">
    <source>
        <dbReference type="EMBL" id="CAA9539718.1"/>
    </source>
</evidence>
<dbReference type="InterPro" id="IPR042272">
    <property type="entry name" value="ATP12_ATP_synth-F1-assembly_N"/>
</dbReference>
<dbReference type="EMBL" id="CADCWD010000065">
    <property type="protein sequence ID" value="CAA9539718.1"/>
    <property type="molecule type" value="Genomic_DNA"/>
</dbReference>
<organism evidence="4">
    <name type="scientific">uncultured Sphingosinicella sp</name>
    <dbReference type="NCBI Taxonomy" id="478748"/>
    <lineage>
        <taxon>Bacteria</taxon>
        <taxon>Pseudomonadati</taxon>
        <taxon>Pseudomonadota</taxon>
        <taxon>Alphaproteobacteria</taxon>
        <taxon>Sphingomonadales</taxon>
        <taxon>Sphingosinicellaceae</taxon>
        <taxon>Sphingosinicella</taxon>
        <taxon>environmental samples</taxon>
    </lineage>
</organism>
<keyword evidence="3" id="KW-0143">Chaperone</keyword>
<protein>
    <submittedName>
        <fullName evidence="4">Chaperone required for the assembly of the mitochondrial F1-ATPase</fullName>
    </submittedName>
</protein>
<sequence length="229" mass="25051">MKRFYKEAGAAPVEGGWQIALDGRPVKTPARAALVLPTEKLGQAVVEEWRDQGEDIVPRTMPLTGLANAAIDRVAPDPATFAQGLAQYGESDLLCYRAEGPQPLVARQSELWDPLLAWARRRYDIDFEVAAGIMHRPQHPETIERLARAVAARDAFHLAALSPLVTVSGSLVLALAIAEEAIDLEAGWAAATLDEQWQIEQWGEDAEAAAMLASRRQDFEAGHRLLTLL</sequence>
<name>A0A6J4U3I2_9SPHN</name>
<reference evidence="4" key="1">
    <citation type="submission" date="2020-02" db="EMBL/GenBank/DDBJ databases">
        <authorList>
            <person name="Meier V. D."/>
        </authorList>
    </citation>
    <scope>NUCLEOTIDE SEQUENCE</scope>
    <source>
        <strain evidence="4">AVDCRST_MAG23</strain>
    </source>
</reference>
<comment type="similarity">
    <text evidence="1">Belongs to the ATP12 family.</text>
</comment>
<dbReference type="PANTHER" id="PTHR21013">
    <property type="entry name" value="ATP SYNTHASE MITOCHONDRIAL F1 COMPLEX ASSEMBLY FACTOR 2/ATP12 PROTEIN, MITOCHONDRIAL PRECURSOR"/>
    <property type="match status" value="1"/>
</dbReference>
<evidence type="ECO:0000256" key="2">
    <source>
        <dbReference type="ARBA" id="ARBA00022946"/>
    </source>
</evidence>
<dbReference type="Pfam" id="PF07542">
    <property type="entry name" value="ATP12"/>
    <property type="match status" value="1"/>
</dbReference>
<accession>A0A6J4U3I2</accession>
<dbReference type="PANTHER" id="PTHR21013:SF10">
    <property type="entry name" value="ATP SYNTHASE MITOCHONDRIAL F1 COMPLEX ASSEMBLY FACTOR 2"/>
    <property type="match status" value="1"/>
</dbReference>
<keyword evidence="2" id="KW-0809">Transit peptide</keyword>
<evidence type="ECO:0000256" key="3">
    <source>
        <dbReference type="ARBA" id="ARBA00023186"/>
    </source>
</evidence>
<dbReference type="AlphaFoldDB" id="A0A6J4U3I2"/>
<dbReference type="GO" id="GO:0043461">
    <property type="term" value="P:proton-transporting ATP synthase complex assembly"/>
    <property type="evidence" value="ECO:0007669"/>
    <property type="project" value="InterPro"/>
</dbReference>
<dbReference type="Gene3D" id="3.30.2180.10">
    <property type="entry name" value="ATP12-like"/>
    <property type="match status" value="1"/>
</dbReference>
<dbReference type="InterPro" id="IPR023335">
    <property type="entry name" value="ATP12_ortho_dom_sf"/>
</dbReference>
<dbReference type="InterPro" id="IPR011419">
    <property type="entry name" value="ATP12_ATP_synth-F1-assembly"/>
</dbReference>
<dbReference type="SUPFAM" id="SSF160909">
    <property type="entry name" value="ATP12-like"/>
    <property type="match status" value="1"/>
</dbReference>
<gene>
    <name evidence="4" type="ORF">AVDCRST_MAG23-1930</name>
</gene>
<proteinExistence type="inferred from homology"/>
<evidence type="ECO:0000256" key="1">
    <source>
        <dbReference type="ARBA" id="ARBA00008231"/>
    </source>
</evidence>